<dbReference type="CDD" id="cd04301">
    <property type="entry name" value="NAT_SF"/>
    <property type="match status" value="1"/>
</dbReference>
<dbReference type="PANTHER" id="PTHR10545">
    <property type="entry name" value="DIAMINE N-ACETYLTRANSFERASE"/>
    <property type="match status" value="1"/>
</dbReference>
<evidence type="ECO:0000259" key="3">
    <source>
        <dbReference type="PROSITE" id="PS51186"/>
    </source>
</evidence>
<organism evidence="4 5">
    <name type="scientific">Saccharophagus degradans</name>
    <dbReference type="NCBI Taxonomy" id="86304"/>
    <lineage>
        <taxon>Bacteria</taxon>
        <taxon>Pseudomonadati</taxon>
        <taxon>Pseudomonadota</taxon>
        <taxon>Gammaproteobacteria</taxon>
        <taxon>Cellvibrionales</taxon>
        <taxon>Cellvibrionaceae</taxon>
        <taxon>Saccharophagus</taxon>
    </lineage>
</organism>
<dbReference type="GO" id="GO:0008080">
    <property type="term" value="F:N-acetyltransferase activity"/>
    <property type="evidence" value="ECO:0007669"/>
    <property type="project" value="UniProtKB-ARBA"/>
</dbReference>
<evidence type="ECO:0000313" key="5">
    <source>
        <dbReference type="Proteomes" id="UP001169760"/>
    </source>
</evidence>
<evidence type="ECO:0000256" key="1">
    <source>
        <dbReference type="ARBA" id="ARBA00022679"/>
    </source>
</evidence>
<keyword evidence="2" id="KW-0012">Acyltransferase</keyword>
<dbReference type="Proteomes" id="UP001169760">
    <property type="component" value="Unassembled WGS sequence"/>
</dbReference>
<dbReference type="PANTHER" id="PTHR10545:SF29">
    <property type="entry name" value="GH14572P-RELATED"/>
    <property type="match status" value="1"/>
</dbReference>
<accession>A0AAW7X2K9</accession>
<feature type="domain" description="N-acetyltransferase" evidence="3">
    <location>
        <begin position="11"/>
        <end position="163"/>
    </location>
</feature>
<comment type="caution">
    <text evidence="4">The sequence shown here is derived from an EMBL/GenBank/DDBJ whole genome shotgun (WGS) entry which is preliminary data.</text>
</comment>
<gene>
    <name evidence="4" type="ORF">Q4521_05960</name>
</gene>
<dbReference type="PROSITE" id="PS51186">
    <property type="entry name" value="GNAT"/>
    <property type="match status" value="1"/>
</dbReference>
<evidence type="ECO:0000313" key="4">
    <source>
        <dbReference type="EMBL" id="MDO6422010.1"/>
    </source>
</evidence>
<dbReference type="InterPro" id="IPR000182">
    <property type="entry name" value="GNAT_dom"/>
</dbReference>
<protein>
    <submittedName>
        <fullName evidence="4">GNAT family N-acetyltransferase</fullName>
    </submittedName>
</protein>
<name>A0AAW7X2K9_9GAMM</name>
<dbReference type="AlphaFoldDB" id="A0AAW7X2K9"/>
<dbReference type="SUPFAM" id="SSF55729">
    <property type="entry name" value="Acyl-CoA N-acyltransferases (Nat)"/>
    <property type="match status" value="1"/>
</dbReference>
<dbReference type="InterPro" id="IPR051016">
    <property type="entry name" value="Diverse_Substrate_AcTransf"/>
</dbReference>
<keyword evidence="1" id="KW-0808">Transferase</keyword>
<dbReference type="Pfam" id="PF00583">
    <property type="entry name" value="Acetyltransf_1"/>
    <property type="match status" value="1"/>
</dbReference>
<evidence type="ECO:0000256" key="2">
    <source>
        <dbReference type="ARBA" id="ARBA00023315"/>
    </source>
</evidence>
<reference evidence="4" key="1">
    <citation type="submission" date="2023-07" db="EMBL/GenBank/DDBJ databases">
        <title>Genome content predicts the carbon catabolic preferences of heterotrophic bacteria.</title>
        <authorList>
            <person name="Gralka M."/>
        </authorList>
    </citation>
    <scope>NUCLEOTIDE SEQUENCE</scope>
    <source>
        <strain evidence="4">I3M17_2</strain>
    </source>
</reference>
<proteinExistence type="predicted"/>
<dbReference type="Gene3D" id="3.40.630.30">
    <property type="match status" value="1"/>
</dbReference>
<dbReference type="RefSeq" id="WP_303491779.1">
    <property type="nucleotide sequence ID" value="NZ_JAUOPB010000003.1"/>
</dbReference>
<dbReference type="InterPro" id="IPR016181">
    <property type="entry name" value="Acyl_CoA_acyltransferase"/>
</dbReference>
<dbReference type="EMBL" id="JAUOPB010000003">
    <property type="protein sequence ID" value="MDO6422010.1"/>
    <property type="molecule type" value="Genomic_DNA"/>
</dbReference>
<sequence length="163" mass="17872">MKAENKKIIRVDYHNDTHTEDLLAMLNEYASSLEGGAAPLSPATRNNLIPALRERSDAVSLLCYIDNKPVGILNAFEGFSTFNAKPLMNVHDLAVSETVRGQGIAGMLLDALAKIAEQKNCCKLTLEVLSNNAPAIKCYQNNGFKQYVLAGEMGVAQFWQKNI</sequence>